<dbReference type="GeneID" id="5235972"/>
<dbReference type="Proteomes" id="UP000001996">
    <property type="component" value="Unassembled WGS sequence"/>
</dbReference>
<dbReference type="InterPro" id="IPR013715">
    <property type="entry name" value="DUF1746"/>
</dbReference>
<organism evidence="3 4">
    <name type="scientific">Lodderomyces elongisporus (strain ATCC 11503 / CBS 2605 / JCM 1781 / NBRC 1676 / NRRL YB-4239)</name>
    <name type="common">Yeast</name>
    <name type="synonym">Saccharomyces elongisporus</name>
    <dbReference type="NCBI Taxonomy" id="379508"/>
    <lineage>
        <taxon>Eukaryota</taxon>
        <taxon>Fungi</taxon>
        <taxon>Dikarya</taxon>
        <taxon>Ascomycota</taxon>
        <taxon>Saccharomycotina</taxon>
        <taxon>Pichiomycetes</taxon>
        <taxon>Debaryomycetaceae</taxon>
        <taxon>Candida/Lodderomyces clade</taxon>
        <taxon>Lodderomyces</taxon>
    </lineage>
</organism>
<dbReference type="KEGG" id="lel:PVL30_000559"/>
<proteinExistence type="predicted"/>
<dbReference type="OMA" id="FIQLVFH"/>
<evidence type="ECO:0000259" key="2">
    <source>
        <dbReference type="Pfam" id="PF08508"/>
    </source>
</evidence>
<sequence length="283" mass="32001">MATSHVSLEAELQAFNTQQYPTVYQTIRNNRSVLYKRKKHFLSDLRSSIQVVEVVLIIIIYLRDVSFFKLIIRYVVHLSIKAIDPHHIIQNFGMSGQNALLSGEHRRSMVKISLRGLLLGNLFCLLSHLLLGVRTQKVGVFGDEYLYGGMNVMFIGEKLPLLRFEIVAFDLAIFATQLIFHYLLGIVEDLEVLEGRTALGQELGTHETELQEVGIQTRDSNETMESSAGGEYGESNRVQKVLTGEDGYDGNVHLLTIDLMAGIEKVMNYEIILRIYRPEGNIA</sequence>
<reference evidence="3 4" key="1">
    <citation type="journal article" date="2009" name="Nature">
        <title>Evolution of pathogenicity and sexual reproduction in eight Candida genomes.</title>
        <authorList>
            <person name="Butler G."/>
            <person name="Rasmussen M.D."/>
            <person name="Lin M.F."/>
            <person name="Santos M.A."/>
            <person name="Sakthikumar S."/>
            <person name="Munro C.A."/>
            <person name="Rheinbay E."/>
            <person name="Grabherr M."/>
            <person name="Forche A."/>
            <person name="Reedy J.L."/>
            <person name="Agrafioti I."/>
            <person name="Arnaud M.B."/>
            <person name="Bates S."/>
            <person name="Brown A.J."/>
            <person name="Brunke S."/>
            <person name="Costanzo M.C."/>
            <person name="Fitzpatrick D.A."/>
            <person name="de Groot P.W."/>
            <person name="Harris D."/>
            <person name="Hoyer L.L."/>
            <person name="Hube B."/>
            <person name="Klis F.M."/>
            <person name="Kodira C."/>
            <person name="Lennard N."/>
            <person name="Logue M.E."/>
            <person name="Martin R."/>
            <person name="Neiman A.M."/>
            <person name="Nikolaou E."/>
            <person name="Quail M.A."/>
            <person name="Quinn J."/>
            <person name="Santos M.C."/>
            <person name="Schmitzberger F.F."/>
            <person name="Sherlock G."/>
            <person name="Shah P."/>
            <person name="Silverstein K.A."/>
            <person name="Skrzypek M.S."/>
            <person name="Soll D."/>
            <person name="Staggs R."/>
            <person name="Stansfield I."/>
            <person name="Stumpf M.P."/>
            <person name="Sudbery P.E."/>
            <person name="Srikantha T."/>
            <person name="Zeng Q."/>
            <person name="Berman J."/>
            <person name="Berriman M."/>
            <person name="Heitman J."/>
            <person name="Gow N.A."/>
            <person name="Lorenz M.C."/>
            <person name="Birren B.W."/>
            <person name="Kellis M."/>
            <person name="Cuomo C.A."/>
        </authorList>
    </citation>
    <scope>NUCLEOTIDE SEQUENCE [LARGE SCALE GENOMIC DNA]</scope>
    <source>
        <strain evidence="4">ATCC 11503 / BCRC 21390 / CBS 2605 / JCM 1781 / NBRC 1676 / NRRL YB-4239</strain>
    </source>
</reference>
<dbReference type="GO" id="GO:0005783">
    <property type="term" value="C:endoplasmic reticulum"/>
    <property type="evidence" value="ECO:0007669"/>
    <property type="project" value="TreeGrafter"/>
</dbReference>
<dbReference type="STRING" id="379508.A5DT89"/>
<evidence type="ECO:0000313" key="3">
    <source>
        <dbReference type="EMBL" id="EDK42397.1"/>
    </source>
</evidence>
<dbReference type="GO" id="GO:0044695">
    <property type="term" value="C:Dsc E3 ubiquitin ligase complex"/>
    <property type="evidence" value="ECO:0007669"/>
    <property type="project" value="InterPro"/>
</dbReference>
<feature type="region of interest" description="Disordered" evidence="1">
    <location>
        <begin position="216"/>
        <end position="235"/>
    </location>
</feature>
<dbReference type="Pfam" id="PF08508">
    <property type="entry name" value="DUF1746"/>
    <property type="match status" value="1"/>
</dbReference>
<dbReference type="HOGENOM" id="CLU_074141_0_0_1"/>
<dbReference type="EMBL" id="CH981524">
    <property type="protein sequence ID" value="EDK42397.1"/>
    <property type="molecule type" value="Genomic_DNA"/>
</dbReference>
<dbReference type="InParanoid" id="A5DT89"/>
<gene>
    <name evidence="3" type="ORF">LELG_00575</name>
</gene>
<dbReference type="InterPro" id="IPR038967">
    <property type="entry name" value="Dsc4-like"/>
</dbReference>
<dbReference type="AlphaFoldDB" id="A5DT89"/>
<name>A5DT89_LODEL</name>
<feature type="domain" description="DUF1746" evidence="2">
    <location>
        <begin position="48"/>
        <end position="180"/>
    </location>
</feature>
<dbReference type="VEuPathDB" id="FungiDB:LELG_00575"/>
<keyword evidence="4" id="KW-1185">Reference proteome</keyword>
<accession>A5DT89</accession>
<dbReference type="GO" id="GO:0032933">
    <property type="term" value="P:SREBP signaling pathway"/>
    <property type="evidence" value="ECO:0007669"/>
    <property type="project" value="InterPro"/>
</dbReference>
<dbReference type="OrthoDB" id="5428737at2759"/>
<dbReference type="PANTHER" id="PTHR39405">
    <property type="entry name" value="DSC E3 UBIQUITIN LIGASE COMPLEX SUBUNIT 4"/>
    <property type="match status" value="1"/>
</dbReference>
<dbReference type="PANTHER" id="PTHR39405:SF1">
    <property type="entry name" value="DSC E3 UBIQUITIN LIGASE COMPLEX SUBUNIT 4"/>
    <property type="match status" value="1"/>
</dbReference>
<evidence type="ECO:0000313" key="4">
    <source>
        <dbReference type="Proteomes" id="UP000001996"/>
    </source>
</evidence>
<protein>
    <recommendedName>
        <fullName evidence="2">DUF1746 domain-containing protein</fullName>
    </recommendedName>
</protein>
<evidence type="ECO:0000256" key="1">
    <source>
        <dbReference type="SAM" id="MobiDB-lite"/>
    </source>
</evidence>
<dbReference type="eggNOG" id="ENOG502S4TY">
    <property type="taxonomic scope" value="Eukaryota"/>
</dbReference>